<reference evidence="5 6" key="1">
    <citation type="submission" date="2018-04" db="EMBL/GenBank/DDBJ databases">
        <authorList>
            <person name="Vogel A."/>
        </authorList>
    </citation>
    <scope>NUCLEOTIDE SEQUENCE [LARGE SCALE GENOMIC DNA]</scope>
</reference>
<dbReference type="PROSITE" id="PS50994">
    <property type="entry name" value="INTEGRASE"/>
    <property type="match status" value="1"/>
</dbReference>
<dbReference type="Pfam" id="PF08284">
    <property type="entry name" value="RVP_2"/>
    <property type="match status" value="1"/>
</dbReference>
<dbReference type="Pfam" id="PF00436">
    <property type="entry name" value="SSB"/>
    <property type="match status" value="1"/>
</dbReference>
<dbReference type="PANTHER" id="PTHR10302">
    <property type="entry name" value="SINGLE-STRANDED DNA-BINDING PROTEIN"/>
    <property type="match status" value="1"/>
</dbReference>
<dbReference type="InterPro" id="IPR012340">
    <property type="entry name" value="NA-bd_OB-fold"/>
</dbReference>
<evidence type="ECO:0000313" key="6">
    <source>
        <dbReference type="Proteomes" id="UP000595140"/>
    </source>
</evidence>
<dbReference type="CDD" id="cd00303">
    <property type="entry name" value="retropepsin_like"/>
    <property type="match status" value="1"/>
</dbReference>
<name>A0A484M1Z8_9ASTE</name>
<dbReference type="InterPro" id="IPR043502">
    <property type="entry name" value="DNA/RNA_pol_sf"/>
</dbReference>
<dbReference type="Gene3D" id="3.30.420.10">
    <property type="entry name" value="Ribonuclease H-like superfamily/Ribonuclease H"/>
    <property type="match status" value="1"/>
</dbReference>
<sequence length="1393" mass="157212">MGPDEDENPLDIEDFVDRDQEAAVISGDISSLHSLAGSPSPRSLNLAGSVKEMAVQVLLDGRSMHNFIHSAVAERLTLTLHPVTPFRVYVCNGDSLRCAYSCPQMPLCLQGHRFDIDLYILEIHGPDIVLGMQWLQTLGKVTHDYSQLTVEFPWKGSPVVLRGDVPHPRPISYSQFCTLAAAPDVWDIYELILANSSPGQDSASPPAFLDDIPTPIHAVLASIDYLGHILTTDELHSDPSKIDAMVNWPKPTTIKQLRGFLGLTEYYRRFIAGYAMLAAPMMELLKKDNFHWTLLIGVFYWPSIVGMCGTPGFDAPRVARLFTDFMFKHHGFPLSIISDRDSVFMSLFWKELMRLSGSSLMFSTAYHPQSDGQTEVLNHSLKQYLRAFTYERSSKWSSFLLWAELALNCSHHEGLGVSPFQALYGRPPPSLFPTLSVRARVPAIEEMLREGADLLNDLKAHLTEMQQRQHLFLKRCKKKVLKTQDSTPRRRSGRLQSVVFRMKNKLRGGPERIDLVGDKSNQSGGLLKLKGLARDEADKEMTEIQINALVDGGRGDLHDENMQARQDADDAYGGENSASPSSMGSDGDPEGTDEEDGDDEDGEGSDEEETDYDGEEVNDGDGSESDDAQGSDEEETEDCEREIIEMRMKLLVFYVERVSDFSRTVPKTYPAVLGWSGKEQRKGENSEVVEGGFGLGHDEGRMSREMRLEVNRELIERERKAIEERDNTEHENVIIEDSEEVSVRKIADKSKILSSTVIDLLKMIQDAPKSMGKNLMFRKMRNMCHRVIGINVEKKDNFEKDVGKNETDMFRDSEFWSSPEIWAAVDEAAKAAEVRKKYEEFINDVPSFSLGMTQILEEEGGGVSEMESTRERNDIVFSGYNISVERGDLQTLATSHHISPRVVDAWSCILNHKELFRSVESPARFFAKMIRCMFMSEGEMEEAADAFKVVCDALEYGWSLTNPCDVDMVRLLMSDFEYCLRRWVDILDSSSADVAKINKYDKMPNVVVRQALKEWECGLKKGDEKAVNALRTKYCAAIVESDVNEVKDKIRQQVKHSSEFPVSYAFEFWFHGATLDQQSPDQRSIMAFERAVVLSKPYALPPNDPLRYSRIPSMPPLFQPLSLKRSLSSSSKSGRLVSCGRISYSDDYTSSKISSSSVFERGQIEASQLPPPAEIQWKKELCNSVQLIGIVASPVQIRHLASGKAVAWTRLAVKKSENDTSWIDLNFWNELAHVAFQHVEKGRQIYVCGRLVSDTVEGDDGKQKTYYKVVVHELNFVERKTSSPVSYDGESNSITPGTKPKNYAANSTESVEELWQAFFANPMEWWDNRKNKRSPKYPDFKHKSTGESLWVEGWNNPPWVKSQLAVLDSRMEALQDHSMGVNFMANDDNHPPL</sequence>
<dbReference type="EMBL" id="OOIL02002359">
    <property type="protein sequence ID" value="VFQ82617.1"/>
    <property type="molecule type" value="Genomic_DNA"/>
</dbReference>
<dbReference type="CDD" id="cd04496">
    <property type="entry name" value="SSB_OBF"/>
    <property type="match status" value="1"/>
</dbReference>
<accession>A0A484M1Z8</accession>
<dbReference type="InterPro" id="IPR012337">
    <property type="entry name" value="RNaseH-like_sf"/>
</dbReference>
<feature type="domain" description="Integrase catalytic" evidence="4">
    <location>
        <begin position="318"/>
        <end position="427"/>
    </location>
</feature>
<dbReference type="SUPFAM" id="SSF56672">
    <property type="entry name" value="DNA/RNA polymerases"/>
    <property type="match status" value="1"/>
</dbReference>
<proteinExistence type="predicted"/>
<dbReference type="SUPFAM" id="SSF50249">
    <property type="entry name" value="Nucleic acid-binding proteins"/>
    <property type="match status" value="1"/>
</dbReference>
<dbReference type="GO" id="GO:0042645">
    <property type="term" value="C:mitochondrial nucleoid"/>
    <property type="evidence" value="ECO:0007669"/>
    <property type="project" value="TreeGrafter"/>
</dbReference>
<dbReference type="PROSITE" id="PS50935">
    <property type="entry name" value="SSB"/>
    <property type="match status" value="1"/>
</dbReference>
<evidence type="ECO:0000313" key="5">
    <source>
        <dbReference type="EMBL" id="VFQ82617.1"/>
    </source>
</evidence>
<dbReference type="InterPro" id="IPR001584">
    <property type="entry name" value="Integrase_cat-core"/>
</dbReference>
<feature type="compositionally biased region" description="Acidic residues" evidence="3">
    <location>
        <begin position="587"/>
        <end position="639"/>
    </location>
</feature>
<dbReference type="NCBIfam" id="TIGR00621">
    <property type="entry name" value="ssb"/>
    <property type="match status" value="1"/>
</dbReference>
<keyword evidence="1 2" id="KW-0238">DNA-binding</keyword>
<dbReference type="InterPro" id="IPR000424">
    <property type="entry name" value="Primosome_PriB/ssb"/>
</dbReference>
<dbReference type="InterPro" id="IPR011344">
    <property type="entry name" value="ssDNA-bd"/>
</dbReference>
<gene>
    <name evidence="5" type="ORF">CCAM_LOCUS24393</name>
</gene>
<dbReference type="Gene3D" id="2.40.70.10">
    <property type="entry name" value="Acid Proteases"/>
    <property type="match status" value="1"/>
</dbReference>
<dbReference type="InterPro" id="IPR036397">
    <property type="entry name" value="RNaseH_sf"/>
</dbReference>
<dbReference type="Gene3D" id="3.30.70.270">
    <property type="match status" value="1"/>
</dbReference>
<dbReference type="Gene3D" id="2.40.50.140">
    <property type="entry name" value="Nucleic acid-binding proteins"/>
    <property type="match status" value="1"/>
</dbReference>
<dbReference type="Proteomes" id="UP000595140">
    <property type="component" value="Unassembled WGS sequence"/>
</dbReference>
<evidence type="ECO:0000256" key="1">
    <source>
        <dbReference type="ARBA" id="ARBA00023125"/>
    </source>
</evidence>
<evidence type="ECO:0000256" key="3">
    <source>
        <dbReference type="SAM" id="MobiDB-lite"/>
    </source>
</evidence>
<dbReference type="GO" id="GO:0006264">
    <property type="term" value="P:mitochondrial DNA replication"/>
    <property type="evidence" value="ECO:0007669"/>
    <property type="project" value="TreeGrafter"/>
</dbReference>
<dbReference type="GO" id="GO:0003697">
    <property type="term" value="F:single-stranded DNA binding"/>
    <property type="evidence" value="ECO:0007669"/>
    <property type="project" value="InterPro"/>
</dbReference>
<organism evidence="5 6">
    <name type="scientific">Cuscuta campestris</name>
    <dbReference type="NCBI Taxonomy" id="132261"/>
    <lineage>
        <taxon>Eukaryota</taxon>
        <taxon>Viridiplantae</taxon>
        <taxon>Streptophyta</taxon>
        <taxon>Embryophyta</taxon>
        <taxon>Tracheophyta</taxon>
        <taxon>Spermatophyta</taxon>
        <taxon>Magnoliopsida</taxon>
        <taxon>eudicotyledons</taxon>
        <taxon>Gunneridae</taxon>
        <taxon>Pentapetalae</taxon>
        <taxon>asterids</taxon>
        <taxon>lamiids</taxon>
        <taxon>Solanales</taxon>
        <taxon>Convolvulaceae</taxon>
        <taxon>Cuscuteae</taxon>
        <taxon>Cuscuta</taxon>
        <taxon>Cuscuta subgen. Grammica</taxon>
        <taxon>Cuscuta sect. Cleistogrammica</taxon>
    </lineage>
</organism>
<dbReference type="InterPro" id="IPR043128">
    <property type="entry name" value="Rev_trsase/Diguanyl_cyclase"/>
</dbReference>
<evidence type="ECO:0000259" key="4">
    <source>
        <dbReference type="PROSITE" id="PS50994"/>
    </source>
</evidence>
<protein>
    <recommendedName>
        <fullName evidence="4">Integrase catalytic domain-containing protein</fullName>
    </recommendedName>
</protein>
<dbReference type="SUPFAM" id="SSF53098">
    <property type="entry name" value="Ribonuclease H-like"/>
    <property type="match status" value="1"/>
</dbReference>
<evidence type="ECO:0000256" key="2">
    <source>
        <dbReference type="PROSITE-ProRule" id="PRU00252"/>
    </source>
</evidence>
<feature type="region of interest" description="Disordered" evidence="3">
    <location>
        <begin position="568"/>
        <end position="639"/>
    </location>
</feature>
<keyword evidence="6" id="KW-1185">Reference proteome</keyword>
<dbReference type="GO" id="GO:0015074">
    <property type="term" value="P:DNA integration"/>
    <property type="evidence" value="ECO:0007669"/>
    <property type="project" value="InterPro"/>
</dbReference>
<dbReference type="InterPro" id="IPR021109">
    <property type="entry name" value="Peptidase_aspartic_dom_sf"/>
</dbReference>
<dbReference type="OrthoDB" id="1078367at2759"/>
<dbReference type="PANTHER" id="PTHR10302:SF0">
    <property type="entry name" value="SINGLE-STRANDED DNA-BINDING PROTEIN, MITOCHONDRIAL"/>
    <property type="match status" value="1"/>
</dbReference>